<proteinExistence type="predicted"/>
<dbReference type="WBParaSite" id="HNAJ_0001042801-mRNA-1">
    <property type="protein sequence ID" value="HNAJ_0001042801-mRNA-1"/>
    <property type="gene ID" value="HNAJ_0001042801"/>
</dbReference>
<gene>
    <name evidence="1" type="ORF">HNAJ_LOCUS10423</name>
</gene>
<evidence type="ECO:0000313" key="2">
    <source>
        <dbReference type="Proteomes" id="UP000278807"/>
    </source>
</evidence>
<name>A0A0R3TS28_RODNA</name>
<accession>A0A0R3TS28</accession>
<dbReference type="AlphaFoldDB" id="A0A0R3TS28"/>
<evidence type="ECO:0000313" key="3">
    <source>
        <dbReference type="WBParaSite" id="HNAJ_0001042801-mRNA-1"/>
    </source>
</evidence>
<reference evidence="3" key="1">
    <citation type="submission" date="2017-02" db="UniProtKB">
        <authorList>
            <consortium name="WormBaseParasite"/>
        </authorList>
    </citation>
    <scope>IDENTIFICATION</scope>
</reference>
<sequence>MHLDSKAMKKTTRSLGRMSAVIRALAGGMDVEDLTALEGLLVEPFCGFREQKLVGQPSAVKWRGDVLGSNDGFDGVDTSDSFVLRFRLTCLL</sequence>
<organism evidence="3">
    <name type="scientific">Rodentolepis nana</name>
    <name type="common">Dwarf tapeworm</name>
    <name type="synonym">Hymenolepis nana</name>
    <dbReference type="NCBI Taxonomy" id="102285"/>
    <lineage>
        <taxon>Eukaryota</taxon>
        <taxon>Metazoa</taxon>
        <taxon>Spiralia</taxon>
        <taxon>Lophotrochozoa</taxon>
        <taxon>Platyhelminthes</taxon>
        <taxon>Cestoda</taxon>
        <taxon>Eucestoda</taxon>
        <taxon>Cyclophyllidea</taxon>
        <taxon>Hymenolepididae</taxon>
        <taxon>Rodentolepis</taxon>
    </lineage>
</organism>
<reference evidence="1 2" key="2">
    <citation type="submission" date="2018-11" db="EMBL/GenBank/DDBJ databases">
        <authorList>
            <consortium name="Pathogen Informatics"/>
        </authorList>
    </citation>
    <scope>NUCLEOTIDE SEQUENCE [LARGE SCALE GENOMIC DNA]</scope>
</reference>
<dbReference type="Proteomes" id="UP000278807">
    <property type="component" value="Unassembled WGS sequence"/>
</dbReference>
<dbReference type="EMBL" id="UZAE01013043">
    <property type="protein sequence ID" value="VDO07923.1"/>
    <property type="molecule type" value="Genomic_DNA"/>
</dbReference>
<protein>
    <submittedName>
        <fullName evidence="1 3">Uncharacterized protein</fullName>
    </submittedName>
</protein>
<evidence type="ECO:0000313" key="1">
    <source>
        <dbReference type="EMBL" id="VDO07923.1"/>
    </source>
</evidence>
<keyword evidence="2" id="KW-1185">Reference proteome</keyword>